<feature type="transmembrane region" description="Helical" evidence="1">
    <location>
        <begin position="32"/>
        <end position="50"/>
    </location>
</feature>
<evidence type="ECO:0000256" key="1">
    <source>
        <dbReference type="SAM" id="Phobius"/>
    </source>
</evidence>
<dbReference type="RefSeq" id="WP_131819215.1">
    <property type="nucleotide sequence ID" value="NZ_FOZG01000001.1"/>
</dbReference>
<evidence type="ECO:0000313" key="3">
    <source>
        <dbReference type="Proteomes" id="UP000198824"/>
    </source>
</evidence>
<protein>
    <recommendedName>
        <fullName evidence="4">DUF1097 domain-containing protein</fullName>
    </recommendedName>
</protein>
<dbReference type="STRING" id="1166337.SAMN05192580_1642"/>
<dbReference type="Proteomes" id="UP000198824">
    <property type="component" value="Unassembled WGS sequence"/>
</dbReference>
<accession>A0A1I6KF18</accession>
<gene>
    <name evidence="2" type="ORF">SAMN05192580_1642</name>
</gene>
<evidence type="ECO:0008006" key="4">
    <source>
        <dbReference type="Google" id="ProtNLM"/>
    </source>
</evidence>
<evidence type="ECO:0000313" key="2">
    <source>
        <dbReference type="EMBL" id="SFR89628.1"/>
    </source>
</evidence>
<organism evidence="2 3">
    <name type="scientific">Sphingomonas jatrophae</name>
    <dbReference type="NCBI Taxonomy" id="1166337"/>
    <lineage>
        <taxon>Bacteria</taxon>
        <taxon>Pseudomonadati</taxon>
        <taxon>Pseudomonadota</taxon>
        <taxon>Alphaproteobacteria</taxon>
        <taxon>Sphingomonadales</taxon>
        <taxon>Sphingomonadaceae</taxon>
        <taxon>Sphingomonas</taxon>
    </lineage>
</organism>
<feature type="transmembrane region" description="Helical" evidence="1">
    <location>
        <begin position="104"/>
        <end position="126"/>
    </location>
</feature>
<feature type="transmembrane region" description="Helical" evidence="1">
    <location>
        <begin position="80"/>
        <end position="98"/>
    </location>
</feature>
<reference evidence="2 3" key="1">
    <citation type="submission" date="2016-10" db="EMBL/GenBank/DDBJ databases">
        <authorList>
            <person name="de Groot N.N."/>
        </authorList>
    </citation>
    <scope>NUCLEOTIDE SEQUENCE [LARGE SCALE GENOMIC DNA]</scope>
    <source>
        <strain evidence="2 3">S5-249</strain>
    </source>
</reference>
<keyword evidence="1" id="KW-0812">Transmembrane</keyword>
<keyword evidence="1" id="KW-0472">Membrane</keyword>
<keyword evidence="3" id="KW-1185">Reference proteome</keyword>
<dbReference type="AlphaFoldDB" id="A0A1I6KF18"/>
<feature type="transmembrane region" description="Helical" evidence="1">
    <location>
        <begin position="157"/>
        <end position="176"/>
    </location>
</feature>
<keyword evidence="1" id="KW-1133">Transmembrane helix</keyword>
<sequence length="190" mass="19097">MSEAQQARPDLSMPADAAPHAAPQAAAPGMSWLTGLVVLVGVIVGIAVYIGASHALGIVPIWAGFAFALYWGGMLHGDMAAMPSALAGAFLGIAIGAALHFLPILYGTAGLAVALAIVLVAVYLLLMRWATFVIHNGTMLFLTITTIPAVAAGGDFLGMMGSAALAAALFAIMGLVSRALASRKKAAAGG</sequence>
<name>A0A1I6KF18_9SPHN</name>
<dbReference type="OrthoDB" id="9151440at2"/>
<proteinExistence type="predicted"/>
<feature type="transmembrane region" description="Helical" evidence="1">
    <location>
        <begin position="56"/>
        <end position="73"/>
    </location>
</feature>
<feature type="transmembrane region" description="Helical" evidence="1">
    <location>
        <begin position="133"/>
        <end position="151"/>
    </location>
</feature>
<dbReference type="EMBL" id="FOZG01000001">
    <property type="protein sequence ID" value="SFR89628.1"/>
    <property type="molecule type" value="Genomic_DNA"/>
</dbReference>